<dbReference type="PANTHER" id="PTHR43794:SF11">
    <property type="entry name" value="AMIDOHYDROLASE-RELATED DOMAIN-CONTAINING PROTEIN"/>
    <property type="match status" value="1"/>
</dbReference>
<proteinExistence type="inferred from homology"/>
<reference evidence="4 5" key="1">
    <citation type="submission" date="2020-03" db="EMBL/GenBank/DDBJ databases">
        <authorList>
            <person name="Lai Q."/>
        </authorList>
    </citation>
    <scope>NUCLEOTIDE SEQUENCE [LARGE SCALE GENOMIC DNA]</scope>
    <source>
        <strain evidence="4 5">CCUG 25036</strain>
    </source>
</reference>
<evidence type="ECO:0000259" key="3">
    <source>
        <dbReference type="Pfam" id="PF01979"/>
    </source>
</evidence>
<dbReference type="PANTHER" id="PTHR43794">
    <property type="entry name" value="AMINOHYDROLASE SSNA-RELATED"/>
    <property type="match status" value="1"/>
</dbReference>
<dbReference type="InterPro" id="IPR032466">
    <property type="entry name" value="Metal_Hydrolase"/>
</dbReference>
<gene>
    <name evidence="4" type="ORF">HBF25_04025</name>
</gene>
<comment type="caution">
    <text evidence="4">The sequence shown here is derived from an EMBL/GenBank/DDBJ whole genome shotgun (WGS) entry which is preliminary data.</text>
</comment>
<evidence type="ECO:0000256" key="2">
    <source>
        <dbReference type="ARBA" id="ARBA00022801"/>
    </source>
</evidence>
<comment type="similarity">
    <text evidence="1">Belongs to the metallo-dependent hydrolases superfamily. ATZ/TRZ family.</text>
</comment>
<dbReference type="Proteomes" id="UP000490980">
    <property type="component" value="Unassembled WGS sequence"/>
</dbReference>
<evidence type="ECO:0000313" key="4">
    <source>
        <dbReference type="EMBL" id="NII05557.1"/>
    </source>
</evidence>
<dbReference type="SUPFAM" id="SSF51556">
    <property type="entry name" value="Metallo-dependent hydrolases"/>
    <property type="match status" value="1"/>
</dbReference>
<dbReference type="Gene3D" id="2.30.40.10">
    <property type="entry name" value="Urease, subunit C, domain 1"/>
    <property type="match status" value="1"/>
</dbReference>
<keyword evidence="5" id="KW-1185">Reference proteome</keyword>
<dbReference type="InterPro" id="IPR006680">
    <property type="entry name" value="Amidohydro-rel"/>
</dbReference>
<dbReference type="Gene3D" id="3.20.20.140">
    <property type="entry name" value="Metal-dependent hydrolases"/>
    <property type="match status" value="2"/>
</dbReference>
<feature type="domain" description="Amidohydrolase-related" evidence="3">
    <location>
        <begin position="181"/>
        <end position="333"/>
    </location>
</feature>
<dbReference type="FunFam" id="3.20.20.140:FF:000220">
    <property type="entry name" value="Glr3518 protein"/>
    <property type="match status" value="1"/>
</dbReference>
<dbReference type="GO" id="GO:0016810">
    <property type="term" value="F:hydrolase activity, acting on carbon-nitrogen (but not peptide) bonds"/>
    <property type="evidence" value="ECO:0007669"/>
    <property type="project" value="InterPro"/>
</dbReference>
<sequence>MDTMLHGATWMLPEGASSTSMVVRDGCLMHATTGKGFRIDLRDHLVFPGLINAHEHLHVNAVPPLPSVAPFPNSYAWMAAFDDHFQHPDVAAALGIPKSIRLRHGALKNLLAGVTCVVHHDPWHPALDDPGFPIALSRDHGWAYALGWPDFGPPVRGSFEATPPERPWMIHLAEGTDDVAASELTQLDQLKCLGPNTVLVHGVGMSPGDISRVIGAGSAVVWCPSSNLTLLGCTLDPHRLQAAGRLTLGSDSRLSGSRDLLDELKVAGAESHFDAATLLSLVTIAAADILRLPMHGRLMAGTPADLVIVTNRGGQPAESLAGLGRSELRAVVRDGAPRIADPDFADWFAAASIEAVPVWLDGRPKLMDRELATPELLAMEPGLCLQGDFGPHDPAIGAGL</sequence>
<dbReference type="InterPro" id="IPR050287">
    <property type="entry name" value="MTA/SAH_deaminase"/>
</dbReference>
<protein>
    <submittedName>
        <fullName evidence="4">Amidohydrolase family protein</fullName>
    </submittedName>
</protein>
<accession>A0A7X5ZH92</accession>
<dbReference type="SUPFAM" id="SSF51338">
    <property type="entry name" value="Composite domain of metallo-dependent hydrolases"/>
    <property type="match status" value="1"/>
</dbReference>
<evidence type="ECO:0000313" key="5">
    <source>
        <dbReference type="Proteomes" id="UP000490980"/>
    </source>
</evidence>
<dbReference type="EMBL" id="JAARLZ010000002">
    <property type="protein sequence ID" value="NII05557.1"/>
    <property type="molecule type" value="Genomic_DNA"/>
</dbReference>
<name>A0A7X5ZH92_9GAMM</name>
<dbReference type="Pfam" id="PF01979">
    <property type="entry name" value="Amidohydro_1"/>
    <property type="match status" value="1"/>
</dbReference>
<keyword evidence="2 4" id="KW-0378">Hydrolase</keyword>
<organism evidence="4 5">
    <name type="scientific">Luteibacter anthropi</name>
    <dbReference type="NCBI Taxonomy" id="564369"/>
    <lineage>
        <taxon>Bacteria</taxon>
        <taxon>Pseudomonadati</taxon>
        <taxon>Pseudomonadota</taxon>
        <taxon>Gammaproteobacteria</taxon>
        <taxon>Lysobacterales</taxon>
        <taxon>Rhodanobacteraceae</taxon>
        <taxon>Luteibacter</taxon>
    </lineage>
</organism>
<evidence type="ECO:0000256" key="1">
    <source>
        <dbReference type="ARBA" id="ARBA00006745"/>
    </source>
</evidence>
<dbReference type="InterPro" id="IPR011059">
    <property type="entry name" value="Metal-dep_hydrolase_composite"/>
</dbReference>
<dbReference type="AlphaFoldDB" id="A0A7X5ZH92"/>